<dbReference type="GO" id="GO:0008023">
    <property type="term" value="C:transcription elongation factor complex"/>
    <property type="evidence" value="ECO:0007669"/>
    <property type="project" value="TreeGrafter"/>
</dbReference>
<reference evidence="9" key="2">
    <citation type="submission" date="2024-08" db="UniProtKB">
        <authorList>
            <consortium name="EnsemblMetazoa"/>
        </authorList>
    </citation>
    <scope>IDENTIFICATION</scope>
</reference>
<dbReference type="GO" id="GO:0033588">
    <property type="term" value="C:elongator holoenzyme complex"/>
    <property type="evidence" value="ECO:0007669"/>
    <property type="project" value="InterPro"/>
</dbReference>
<protein>
    <recommendedName>
        <fullName evidence="5">Elongator complex protein 4</fullName>
    </recommendedName>
</protein>
<reference evidence="10" key="1">
    <citation type="journal article" date="2013" name="Genome Biol.">
        <title>Draft genome of the mountain pine beetle, Dendroctonus ponderosae Hopkins, a major forest pest.</title>
        <authorList>
            <person name="Keeling C.I."/>
            <person name="Yuen M.M."/>
            <person name="Liao N.Y."/>
            <person name="Docking T.R."/>
            <person name="Chan S.K."/>
            <person name="Taylor G.A."/>
            <person name="Palmquist D.L."/>
            <person name="Jackman S.D."/>
            <person name="Nguyen A."/>
            <person name="Li M."/>
            <person name="Henderson H."/>
            <person name="Janes J.K."/>
            <person name="Zhao Y."/>
            <person name="Pandoh P."/>
            <person name="Moore R."/>
            <person name="Sperling F.A."/>
            <person name="Huber D.P."/>
            <person name="Birol I."/>
            <person name="Jones S.J."/>
            <person name="Bohlmann J."/>
        </authorList>
    </citation>
    <scope>NUCLEOTIDE SEQUENCE</scope>
</reference>
<dbReference type="RefSeq" id="XP_048525279.1">
    <property type="nucleotide sequence ID" value="XM_048669322.1"/>
</dbReference>
<dbReference type="CTD" id="26610"/>
<dbReference type="CDD" id="cd19494">
    <property type="entry name" value="Elp4"/>
    <property type="match status" value="1"/>
</dbReference>
<evidence type="ECO:0000313" key="9">
    <source>
        <dbReference type="EnsemblMetazoa" id="XP_019764849.1"/>
    </source>
</evidence>
<evidence type="ECO:0000256" key="7">
    <source>
        <dbReference type="ARBA" id="ARBA00022694"/>
    </source>
</evidence>
<dbReference type="AlphaFoldDB" id="A0AAR5PV10"/>
<evidence type="ECO:0000256" key="3">
    <source>
        <dbReference type="ARBA" id="ARBA00005043"/>
    </source>
</evidence>
<accession>A0AAR5PV10</accession>
<evidence type="ECO:0000256" key="5">
    <source>
        <dbReference type="ARBA" id="ARBA00020265"/>
    </source>
</evidence>
<name>A0AAR5PV10_DENPD</name>
<dbReference type="InterPro" id="IPR008728">
    <property type="entry name" value="Elongator_complex_protein_4"/>
</dbReference>
<dbReference type="GO" id="GO:0002098">
    <property type="term" value="P:tRNA wobble uridine modification"/>
    <property type="evidence" value="ECO:0007669"/>
    <property type="project" value="InterPro"/>
</dbReference>
<organism evidence="9 10">
    <name type="scientific">Dendroctonus ponderosae</name>
    <name type="common">Mountain pine beetle</name>
    <dbReference type="NCBI Taxonomy" id="77166"/>
    <lineage>
        <taxon>Eukaryota</taxon>
        <taxon>Metazoa</taxon>
        <taxon>Ecdysozoa</taxon>
        <taxon>Arthropoda</taxon>
        <taxon>Hexapoda</taxon>
        <taxon>Insecta</taxon>
        <taxon>Pterygota</taxon>
        <taxon>Neoptera</taxon>
        <taxon>Endopterygota</taxon>
        <taxon>Coleoptera</taxon>
        <taxon>Polyphaga</taxon>
        <taxon>Cucujiformia</taxon>
        <taxon>Curculionidae</taxon>
        <taxon>Scolytinae</taxon>
        <taxon>Dendroctonus</taxon>
    </lineage>
</organism>
<dbReference type="Pfam" id="PF05625">
    <property type="entry name" value="PAXNEB"/>
    <property type="match status" value="1"/>
</dbReference>
<evidence type="ECO:0000256" key="4">
    <source>
        <dbReference type="ARBA" id="ARBA00007573"/>
    </source>
</evidence>
<dbReference type="InterPro" id="IPR027417">
    <property type="entry name" value="P-loop_NTPase"/>
</dbReference>
<evidence type="ECO:0000256" key="1">
    <source>
        <dbReference type="ARBA" id="ARBA00004123"/>
    </source>
</evidence>
<evidence type="ECO:0000256" key="6">
    <source>
        <dbReference type="ARBA" id="ARBA00022490"/>
    </source>
</evidence>
<dbReference type="Gene3D" id="3.40.50.300">
    <property type="entry name" value="P-loop containing nucleotide triphosphate hydrolases"/>
    <property type="match status" value="1"/>
</dbReference>
<evidence type="ECO:0000313" key="10">
    <source>
        <dbReference type="Proteomes" id="UP000019118"/>
    </source>
</evidence>
<dbReference type="PANTHER" id="PTHR12896:SF1">
    <property type="entry name" value="ELONGATOR COMPLEX PROTEIN 4"/>
    <property type="match status" value="1"/>
</dbReference>
<comment type="similarity">
    <text evidence="4">Belongs to the ELP4 family.</text>
</comment>
<evidence type="ECO:0000256" key="2">
    <source>
        <dbReference type="ARBA" id="ARBA00004496"/>
    </source>
</evidence>
<proteinExistence type="inferred from homology"/>
<keyword evidence="10" id="KW-1185">Reference proteome</keyword>
<keyword evidence="8" id="KW-0539">Nucleus</keyword>
<keyword evidence="7" id="KW-0819">tRNA processing</keyword>
<dbReference type="GO" id="GO:0005737">
    <property type="term" value="C:cytoplasm"/>
    <property type="evidence" value="ECO:0007669"/>
    <property type="project" value="UniProtKB-SubCell"/>
</dbReference>
<dbReference type="GeneID" id="109540805"/>
<dbReference type="FunFam" id="3.40.50.300:FF:003211">
    <property type="entry name" value="Elongator complex protein, putative"/>
    <property type="match status" value="1"/>
</dbReference>
<dbReference type="KEGG" id="dpa:109540805"/>
<dbReference type="EnsemblMetazoa" id="XM_019909290.1">
    <property type="protein sequence ID" value="XP_019764849.1"/>
    <property type="gene ID" value="LOC109540805"/>
</dbReference>
<comment type="subcellular location">
    <subcellularLocation>
        <location evidence="2">Cytoplasm</location>
    </subcellularLocation>
    <subcellularLocation>
        <location evidence="1">Nucleus</location>
    </subcellularLocation>
</comment>
<sequence length="362" mass="40267">MEKINSSIPGTVLSTHNGNLLTSSGIMSLDPLLGGGLPVGTVVLVEEDFRGLYSKILLKYFLAEGLVSKHSTLIASQDVNPAKILKELPAVIESDPEPDIKQEGQAITDKMKIAFRYQNLPTSTAAPRSKHIGHHFDLSRNISFSNVDKSDIDFWTGEKLSTGYSSFINPAYSDLLKTIRNKIKKGKFFLKDNPEKKSILRIGIHSLGSAMWLPSRSSISCLNENCQDLYMFLFYLRALVRSAHAVAFVTIPAYLYEEKILERCIHSSDIAIKLDSFTGTELEKNQSLKDYHGFFYLTKLAAINSLASKNSGSIEYVFKLRRKKFSISVLHLPPDIETKGDQMDSNPMLGCCGGSNKSLLEF</sequence>
<comment type="pathway">
    <text evidence="3">tRNA modification; 5-methoxycarbonylmethyl-2-thiouridine-tRNA biosynthesis.</text>
</comment>
<dbReference type="PANTHER" id="PTHR12896">
    <property type="entry name" value="PAX6 NEIGHBOR PROTEIN PAXNEB"/>
    <property type="match status" value="1"/>
</dbReference>
<keyword evidence="6" id="KW-0963">Cytoplasm</keyword>
<evidence type="ECO:0000256" key="8">
    <source>
        <dbReference type="ARBA" id="ARBA00023242"/>
    </source>
</evidence>
<dbReference type="Proteomes" id="UP000019118">
    <property type="component" value="Unassembled WGS sequence"/>
</dbReference>